<evidence type="ECO:0000313" key="1">
    <source>
        <dbReference type="EMBL" id="KAF0921052.1"/>
    </source>
</evidence>
<gene>
    <name evidence="1" type="ORF">E2562_038402</name>
</gene>
<protein>
    <submittedName>
        <fullName evidence="1">Uncharacterized protein</fullName>
    </submittedName>
</protein>
<reference evidence="1 2" key="1">
    <citation type="submission" date="2019-11" db="EMBL/GenBank/DDBJ databases">
        <title>Whole genome sequence of Oryza granulata.</title>
        <authorList>
            <person name="Li W."/>
        </authorList>
    </citation>
    <scope>NUCLEOTIDE SEQUENCE [LARGE SCALE GENOMIC DNA]</scope>
    <source>
        <strain evidence="2">cv. Menghai</strain>
        <tissue evidence="1">Leaf</tissue>
    </source>
</reference>
<dbReference type="Proteomes" id="UP000479710">
    <property type="component" value="Unassembled WGS sequence"/>
</dbReference>
<dbReference type="EMBL" id="SPHZ02000005">
    <property type="protein sequence ID" value="KAF0921052.1"/>
    <property type="molecule type" value="Genomic_DNA"/>
</dbReference>
<name>A0A6G1E9D0_9ORYZ</name>
<comment type="caution">
    <text evidence="1">The sequence shown here is derived from an EMBL/GenBank/DDBJ whole genome shotgun (WGS) entry which is preliminary data.</text>
</comment>
<sequence length="140" mass="15774">MCLGPRAGLGCVPLQHRPCMVLHANQEMLPTREGCPSARYWHALTRFTCCLLGYRAEQRGGMTGWLGNAQALTVLEVEWAWPNIATCHRSQNYRDIGNARGTVHRAKNCEFGVDWARLNIPACHRSQNYRDISNARGTVH</sequence>
<organism evidence="1 2">
    <name type="scientific">Oryza meyeriana var. granulata</name>
    <dbReference type="NCBI Taxonomy" id="110450"/>
    <lineage>
        <taxon>Eukaryota</taxon>
        <taxon>Viridiplantae</taxon>
        <taxon>Streptophyta</taxon>
        <taxon>Embryophyta</taxon>
        <taxon>Tracheophyta</taxon>
        <taxon>Spermatophyta</taxon>
        <taxon>Magnoliopsida</taxon>
        <taxon>Liliopsida</taxon>
        <taxon>Poales</taxon>
        <taxon>Poaceae</taxon>
        <taxon>BOP clade</taxon>
        <taxon>Oryzoideae</taxon>
        <taxon>Oryzeae</taxon>
        <taxon>Oryzinae</taxon>
        <taxon>Oryza</taxon>
        <taxon>Oryza meyeriana</taxon>
    </lineage>
</organism>
<evidence type="ECO:0000313" key="2">
    <source>
        <dbReference type="Proteomes" id="UP000479710"/>
    </source>
</evidence>
<accession>A0A6G1E9D0</accession>
<proteinExistence type="predicted"/>
<dbReference type="AlphaFoldDB" id="A0A6G1E9D0"/>
<keyword evidence="2" id="KW-1185">Reference proteome</keyword>